<dbReference type="Gene3D" id="3.30.70.100">
    <property type="match status" value="2"/>
</dbReference>
<feature type="domain" description="Stress-response A/B barrel" evidence="3">
    <location>
        <begin position="170"/>
        <end position="264"/>
    </location>
</feature>
<evidence type="ECO:0000259" key="3">
    <source>
        <dbReference type="PROSITE" id="PS51502"/>
    </source>
</evidence>
<dbReference type="InterPro" id="IPR013097">
    <property type="entry name" value="Dabb"/>
</dbReference>
<accession>A0A8T0H1H2</accession>
<dbReference type="PROSITE" id="PS51502">
    <property type="entry name" value="S_R_A_B_BARREL"/>
    <property type="match status" value="2"/>
</dbReference>
<organism evidence="4 5">
    <name type="scientific">Ceratodon purpureus</name>
    <name type="common">Fire moss</name>
    <name type="synonym">Dicranum purpureum</name>
    <dbReference type="NCBI Taxonomy" id="3225"/>
    <lineage>
        <taxon>Eukaryota</taxon>
        <taxon>Viridiplantae</taxon>
        <taxon>Streptophyta</taxon>
        <taxon>Embryophyta</taxon>
        <taxon>Bryophyta</taxon>
        <taxon>Bryophytina</taxon>
        <taxon>Bryopsida</taxon>
        <taxon>Dicranidae</taxon>
        <taxon>Pseudoditrichales</taxon>
        <taxon>Ditrichaceae</taxon>
        <taxon>Ceratodon</taxon>
    </lineage>
</organism>
<dbReference type="SMART" id="SM00886">
    <property type="entry name" value="Dabb"/>
    <property type="match status" value="2"/>
</dbReference>
<keyword evidence="5" id="KW-1185">Reference proteome</keyword>
<comment type="subunit">
    <text evidence="1">Homodimer.</text>
</comment>
<dbReference type="Proteomes" id="UP000822688">
    <property type="component" value="Chromosome 7"/>
</dbReference>
<protein>
    <recommendedName>
        <fullName evidence="3">Stress-response A/B barrel domain-containing protein</fullName>
    </recommendedName>
</protein>
<feature type="region of interest" description="Disordered" evidence="2">
    <location>
        <begin position="1"/>
        <end position="33"/>
    </location>
</feature>
<proteinExistence type="predicted"/>
<dbReference type="EMBL" id="CM026428">
    <property type="protein sequence ID" value="KAG0565951.1"/>
    <property type="molecule type" value="Genomic_DNA"/>
</dbReference>
<sequence length="268" mass="29377">MDGRPPRPSQVNSSTRMRRPSSVADIALRGRRDSMQAAEQASSSRRASIAEFLSTAPGFTDPVIEHIVLFKVKADADLQEIQAMIDALHGLRKLEGVLELTVGSALSVQGGEYTHVLHGRFQTKVALNAYLISPAHVRIQKKYVQGLTEDLIALDWECIPCGPILEKTGAKRITLVKTKEETSADDMRFLVESIEHLPSKCPTVGQASAGSNFSPDLAKGFTYGILELFPSTEEEEEVFASVEHIAWQDTKLKPVAKALILADFHAKV</sequence>
<dbReference type="InterPro" id="IPR044662">
    <property type="entry name" value="HS1/DABB1-like"/>
</dbReference>
<dbReference type="PANTHER" id="PTHR33178:SF3">
    <property type="entry name" value="STRESS-RESPONSE A_B BARREL DOMAIN-CONTAINING PROTEIN UP3"/>
    <property type="match status" value="1"/>
</dbReference>
<dbReference type="SUPFAM" id="SSF54909">
    <property type="entry name" value="Dimeric alpha+beta barrel"/>
    <property type="match status" value="2"/>
</dbReference>
<dbReference type="OrthoDB" id="42919at2759"/>
<gene>
    <name evidence="4" type="ORF">KC19_7G026300</name>
</gene>
<evidence type="ECO:0000313" key="4">
    <source>
        <dbReference type="EMBL" id="KAG0565951.1"/>
    </source>
</evidence>
<name>A0A8T0H1H2_CERPU</name>
<evidence type="ECO:0000256" key="1">
    <source>
        <dbReference type="ARBA" id="ARBA00011738"/>
    </source>
</evidence>
<dbReference type="PANTHER" id="PTHR33178">
    <property type="match status" value="1"/>
</dbReference>
<feature type="domain" description="Stress-response A/B barrel" evidence="3">
    <location>
        <begin position="64"/>
        <end position="156"/>
    </location>
</feature>
<evidence type="ECO:0000313" key="5">
    <source>
        <dbReference type="Proteomes" id="UP000822688"/>
    </source>
</evidence>
<dbReference type="InterPro" id="IPR011008">
    <property type="entry name" value="Dimeric_a/b-barrel"/>
</dbReference>
<comment type="caution">
    <text evidence="4">The sequence shown here is derived from an EMBL/GenBank/DDBJ whole genome shotgun (WGS) entry which is preliminary data.</text>
</comment>
<dbReference type="Pfam" id="PF07876">
    <property type="entry name" value="Dabb"/>
    <property type="match status" value="2"/>
</dbReference>
<reference evidence="4" key="1">
    <citation type="submission" date="2020-06" db="EMBL/GenBank/DDBJ databases">
        <title>WGS assembly of Ceratodon purpureus strain R40.</title>
        <authorList>
            <person name="Carey S.B."/>
            <person name="Jenkins J."/>
            <person name="Shu S."/>
            <person name="Lovell J.T."/>
            <person name="Sreedasyam A."/>
            <person name="Maumus F."/>
            <person name="Tiley G.P."/>
            <person name="Fernandez-Pozo N."/>
            <person name="Barry K."/>
            <person name="Chen C."/>
            <person name="Wang M."/>
            <person name="Lipzen A."/>
            <person name="Daum C."/>
            <person name="Saski C.A."/>
            <person name="Payton A.C."/>
            <person name="Mcbreen J.C."/>
            <person name="Conrad R.E."/>
            <person name="Kollar L.M."/>
            <person name="Olsson S."/>
            <person name="Huttunen S."/>
            <person name="Landis J.B."/>
            <person name="Wickett N.J."/>
            <person name="Johnson M.G."/>
            <person name="Rensing S.A."/>
            <person name="Grimwood J."/>
            <person name="Schmutz J."/>
            <person name="Mcdaniel S.F."/>
        </authorList>
    </citation>
    <scope>NUCLEOTIDE SEQUENCE</scope>
    <source>
        <strain evidence="4">R40</strain>
    </source>
</reference>
<dbReference type="AlphaFoldDB" id="A0A8T0H1H2"/>
<evidence type="ECO:0000256" key="2">
    <source>
        <dbReference type="SAM" id="MobiDB-lite"/>
    </source>
</evidence>